<dbReference type="RefSeq" id="WP_189928224.1">
    <property type="nucleotide sequence ID" value="NZ_BMSI01000023.1"/>
</dbReference>
<name>A0ABQ3S5Q3_9ACTN</name>
<dbReference type="EMBL" id="BNEB01000005">
    <property type="protein sequence ID" value="GHI63462.1"/>
    <property type="molecule type" value="Genomic_DNA"/>
</dbReference>
<comment type="caution">
    <text evidence="2">The sequence shown here is derived from an EMBL/GenBank/DDBJ whole genome shotgun (WGS) entry which is preliminary data.</text>
</comment>
<evidence type="ECO:0008006" key="4">
    <source>
        <dbReference type="Google" id="ProtNLM"/>
    </source>
</evidence>
<evidence type="ECO:0000256" key="1">
    <source>
        <dbReference type="SAM" id="SignalP"/>
    </source>
</evidence>
<dbReference type="GeneID" id="91472945"/>
<evidence type="ECO:0000313" key="2">
    <source>
        <dbReference type="EMBL" id="GHI63462.1"/>
    </source>
</evidence>
<evidence type="ECO:0000313" key="3">
    <source>
        <dbReference type="Proteomes" id="UP000649259"/>
    </source>
</evidence>
<sequence>MRTRMLGRLLGGLLAAGLVMGTAGAGHAAPTASGTTAAAPARTSATAAKAAAYPKVYLNTVVNQWTHWTPDYYDSTHAGWLYAGSNYFYCLKEGVYYTDNGRRSRYWLLTDDDSGNRNVYVSEVYLDQWGWDNVYSLLDYC</sequence>
<dbReference type="Proteomes" id="UP000649259">
    <property type="component" value="Unassembled WGS sequence"/>
</dbReference>
<gene>
    <name evidence="2" type="ORF">Saso_51120</name>
</gene>
<feature type="signal peptide" evidence="1">
    <location>
        <begin position="1"/>
        <end position="28"/>
    </location>
</feature>
<protein>
    <recommendedName>
        <fullName evidence="4">Tat pathway signal protein</fullName>
    </recommendedName>
</protein>
<organism evidence="2 3">
    <name type="scientific">Streptomyces asoensis</name>
    <dbReference type="NCBI Taxonomy" id="249586"/>
    <lineage>
        <taxon>Bacteria</taxon>
        <taxon>Bacillati</taxon>
        <taxon>Actinomycetota</taxon>
        <taxon>Actinomycetes</taxon>
        <taxon>Kitasatosporales</taxon>
        <taxon>Streptomycetaceae</taxon>
        <taxon>Streptomyces</taxon>
    </lineage>
</organism>
<keyword evidence="1" id="KW-0732">Signal</keyword>
<proteinExistence type="predicted"/>
<accession>A0ABQ3S5Q3</accession>
<feature type="chain" id="PRO_5046808658" description="Tat pathway signal protein" evidence="1">
    <location>
        <begin position="29"/>
        <end position="141"/>
    </location>
</feature>
<reference evidence="3" key="1">
    <citation type="submission" date="2023-07" db="EMBL/GenBank/DDBJ databases">
        <title>Whole genome shotgun sequence of Streptomyces cacaoi subsp. asoensis NBRC 13813.</title>
        <authorList>
            <person name="Komaki H."/>
            <person name="Tamura T."/>
        </authorList>
    </citation>
    <scope>NUCLEOTIDE SEQUENCE [LARGE SCALE GENOMIC DNA]</scope>
    <source>
        <strain evidence="3">NBRC 13813</strain>
    </source>
</reference>
<keyword evidence="3" id="KW-1185">Reference proteome</keyword>